<evidence type="ECO:0000313" key="5">
    <source>
        <dbReference type="Proteomes" id="UP001293593"/>
    </source>
</evidence>
<evidence type="ECO:0000256" key="1">
    <source>
        <dbReference type="ARBA" id="ARBA00022574"/>
    </source>
</evidence>
<organism evidence="4 5">
    <name type="scientific">Acacia crassicarpa</name>
    <name type="common">northern wattle</name>
    <dbReference type="NCBI Taxonomy" id="499986"/>
    <lineage>
        <taxon>Eukaryota</taxon>
        <taxon>Viridiplantae</taxon>
        <taxon>Streptophyta</taxon>
        <taxon>Embryophyta</taxon>
        <taxon>Tracheophyta</taxon>
        <taxon>Spermatophyta</taxon>
        <taxon>Magnoliopsida</taxon>
        <taxon>eudicotyledons</taxon>
        <taxon>Gunneridae</taxon>
        <taxon>Pentapetalae</taxon>
        <taxon>rosids</taxon>
        <taxon>fabids</taxon>
        <taxon>Fabales</taxon>
        <taxon>Fabaceae</taxon>
        <taxon>Caesalpinioideae</taxon>
        <taxon>mimosoid clade</taxon>
        <taxon>Acacieae</taxon>
        <taxon>Acacia</taxon>
    </lineage>
</organism>
<keyword evidence="2" id="KW-0677">Repeat</keyword>
<accession>A0AAE1TCC9</accession>
<sequence>MNRAGDEEEEDECFYESHDRLVSSSCSCSTSNSDDDNDSNSNSPSYDSNQPFPVPKFPVAMSKFDIWISEPSSVLARRTRLLHAMGLSDDPSLSRGKPAFVADLREMGNGEFEPSTSFDHLSCDSSVSAQSHDRCNKSSFCSSSSILSIHSVAPKTGSLVNEWYLLERRIAYIMRRRGCRGGQGLSCSSGYFGKEVQQRREAWQRQWCSWIGGW</sequence>
<evidence type="ECO:0000256" key="3">
    <source>
        <dbReference type="SAM" id="MobiDB-lite"/>
    </source>
</evidence>
<protein>
    <submittedName>
        <fullName evidence="4">Uncharacterized protein</fullName>
    </submittedName>
</protein>
<dbReference type="AlphaFoldDB" id="A0AAE1TCC9"/>
<gene>
    <name evidence="4" type="ORF">QN277_011504</name>
</gene>
<keyword evidence="1" id="KW-0853">WD repeat</keyword>
<evidence type="ECO:0000256" key="2">
    <source>
        <dbReference type="ARBA" id="ARBA00022737"/>
    </source>
</evidence>
<dbReference type="PANTHER" id="PTHR14221:SF67">
    <property type="entry name" value="WD REPEAT-CONTAINING PROTEIN 44-LIKE"/>
    <property type="match status" value="1"/>
</dbReference>
<dbReference type="InterPro" id="IPR040324">
    <property type="entry name" value="WDR44/Dgr2"/>
</dbReference>
<dbReference type="Proteomes" id="UP001293593">
    <property type="component" value="Unassembled WGS sequence"/>
</dbReference>
<reference evidence="4" key="1">
    <citation type="submission" date="2023-10" db="EMBL/GenBank/DDBJ databases">
        <title>Chromosome-level genome of the transformable northern wattle, Acacia crassicarpa.</title>
        <authorList>
            <person name="Massaro I."/>
            <person name="Sinha N.R."/>
            <person name="Poethig S."/>
            <person name="Leichty A.R."/>
        </authorList>
    </citation>
    <scope>NUCLEOTIDE SEQUENCE</scope>
    <source>
        <strain evidence="4">Acra3RX</strain>
        <tissue evidence="4">Leaf</tissue>
    </source>
</reference>
<dbReference type="PANTHER" id="PTHR14221">
    <property type="entry name" value="WD REPEAT DOMAIN 44"/>
    <property type="match status" value="1"/>
</dbReference>
<keyword evidence="5" id="KW-1185">Reference proteome</keyword>
<feature type="compositionally biased region" description="Low complexity" evidence="3">
    <location>
        <begin position="39"/>
        <end position="49"/>
    </location>
</feature>
<feature type="region of interest" description="Disordered" evidence="3">
    <location>
        <begin position="22"/>
        <end position="52"/>
    </location>
</feature>
<comment type="caution">
    <text evidence="4">The sequence shown here is derived from an EMBL/GenBank/DDBJ whole genome shotgun (WGS) entry which is preliminary data.</text>
</comment>
<proteinExistence type="predicted"/>
<evidence type="ECO:0000313" key="4">
    <source>
        <dbReference type="EMBL" id="KAK4279783.1"/>
    </source>
</evidence>
<feature type="compositionally biased region" description="Low complexity" evidence="3">
    <location>
        <begin position="23"/>
        <end position="32"/>
    </location>
</feature>
<dbReference type="EMBL" id="JAWXYG010000002">
    <property type="protein sequence ID" value="KAK4279783.1"/>
    <property type="molecule type" value="Genomic_DNA"/>
</dbReference>
<name>A0AAE1TCC9_9FABA</name>